<protein>
    <recommendedName>
        <fullName evidence="6">RING-CH-type domain-containing protein</fullName>
    </recommendedName>
</protein>
<dbReference type="PANTHER" id="PTHR46347">
    <property type="entry name" value="RING/FYVE/PHD ZINC FINGER SUPERFAMILY PROTEIN"/>
    <property type="match status" value="1"/>
</dbReference>
<feature type="compositionally biased region" description="Basic and acidic residues" evidence="4">
    <location>
        <begin position="28"/>
        <end position="50"/>
    </location>
</feature>
<evidence type="ECO:0000256" key="1">
    <source>
        <dbReference type="ARBA" id="ARBA00022723"/>
    </source>
</evidence>
<gene>
    <name evidence="7" type="ORF">FFLO_05502</name>
</gene>
<feature type="region of interest" description="Disordered" evidence="4">
    <location>
        <begin position="1"/>
        <end position="53"/>
    </location>
</feature>
<evidence type="ECO:0000256" key="4">
    <source>
        <dbReference type="SAM" id="MobiDB-lite"/>
    </source>
</evidence>
<dbReference type="AlphaFoldDB" id="A0A8K0NNS3"/>
<evidence type="ECO:0000259" key="6">
    <source>
        <dbReference type="PROSITE" id="PS51292"/>
    </source>
</evidence>
<dbReference type="PROSITE" id="PS51292">
    <property type="entry name" value="ZF_RING_CH"/>
    <property type="match status" value="1"/>
</dbReference>
<feature type="transmembrane region" description="Helical" evidence="5">
    <location>
        <begin position="288"/>
        <end position="310"/>
    </location>
</feature>
<feature type="compositionally biased region" description="Acidic residues" evidence="4">
    <location>
        <begin position="9"/>
        <end position="21"/>
    </location>
</feature>
<evidence type="ECO:0000256" key="3">
    <source>
        <dbReference type="ARBA" id="ARBA00022833"/>
    </source>
</evidence>
<feature type="transmembrane region" description="Helical" evidence="5">
    <location>
        <begin position="261"/>
        <end position="282"/>
    </location>
</feature>
<evidence type="ECO:0000256" key="2">
    <source>
        <dbReference type="ARBA" id="ARBA00022771"/>
    </source>
</evidence>
<proteinExistence type="predicted"/>
<accession>A0A8K0NNS3</accession>
<dbReference type="Proteomes" id="UP000812966">
    <property type="component" value="Unassembled WGS sequence"/>
</dbReference>
<dbReference type="CDD" id="cd16495">
    <property type="entry name" value="RING_CH-C4HC3_MARCH"/>
    <property type="match status" value="1"/>
</dbReference>
<keyword evidence="5" id="KW-0812">Transmembrane</keyword>
<evidence type="ECO:0000313" key="7">
    <source>
        <dbReference type="EMBL" id="KAG7529658.1"/>
    </source>
</evidence>
<keyword evidence="2" id="KW-0863">Zinc-finger</keyword>
<organism evidence="7 8">
    <name type="scientific">Filobasidium floriforme</name>
    <dbReference type="NCBI Taxonomy" id="5210"/>
    <lineage>
        <taxon>Eukaryota</taxon>
        <taxon>Fungi</taxon>
        <taxon>Dikarya</taxon>
        <taxon>Basidiomycota</taxon>
        <taxon>Agaricomycotina</taxon>
        <taxon>Tremellomycetes</taxon>
        <taxon>Filobasidiales</taxon>
        <taxon>Filobasidiaceae</taxon>
        <taxon>Filobasidium</taxon>
    </lineage>
</organism>
<dbReference type="SUPFAM" id="SSF57850">
    <property type="entry name" value="RING/U-box"/>
    <property type="match status" value="1"/>
</dbReference>
<dbReference type="SMART" id="SM00744">
    <property type="entry name" value="RINGv"/>
    <property type="match status" value="1"/>
</dbReference>
<dbReference type="PANTHER" id="PTHR46347:SF1">
    <property type="entry name" value="RING_FYVE_PHD ZINC FINGER SUPERFAMILY PROTEIN"/>
    <property type="match status" value="1"/>
</dbReference>
<keyword evidence="1" id="KW-0479">Metal-binding</keyword>
<evidence type="ECO:0000256" key="5">
    <source>
        <dbReference type="SAM" id="Phobius"/>
    </source>
</evidence>
<feature type="domain" description="RING-CH-type" evidence="6">
    <location>
        <begin position="1"/>
        <end position="102"/>
    </location>
</feature>
<feature type="transmembrane region" description="Helical" evidence="5">
    <location>
        <begin position="114"/>
        <end position="138"/>
    </location>
</feature>
<reference evidence="7" key="1">
    <citation type="submission" date="2020-04" db="EMBL/GenBank/DDBJ databases">
        <title>Analysis of mating type loci in Filobasidium floriforme.</title>
        <authorList>
            <person name="Nowrousian M."/>
        </authorList>
    </citation>
    <scope>NUCLEOTIDE SEQUENCE</scope>
    <source>
        <strain evidence="7">CBS 6242</strain>
    </source>
</reference>
<dbReference type="EMBL" id="JABELV010000141">
    <property type="protein sequence ID" value="KAG7529658.1"/>
    <property type="molecule type" value="Genomic_DNA"/>
</dbReference>
<keyword evidence="8" id="KW-1185">Reference proteome</keyword>
<comment type="caution">
    <text evidence="7">The sequence shown here is derived from an EMBL/GenBank/DDBJ whole genome shotgun (WGS) entry which is preliminary data.</text>
</comment>
<sequence>MCRICFTGEDTDSDDDDEGENSGDSNSDAEKNRTPDKRLRTEKKPPKQKEAGGGLGRLISPCLCRGSMRYCVVSCLQQWRGKGRNKRPRTECTQCKFRYRLRRTRFLGLASSPIILFITSLVLFLALTLAVGSGLHWLMRFSRFRRLVAGPTERRPRMLKLVRKKNRISRWLPFQMEDTQEEFEAAVRQDPLVPIGIELPGGFTYMQPSSGMFELVIRSMRAFVNGEAKEVGEGMWQMLVDAAEYLEVYKAGHYALLPFRLVSKLATIIGLGRLVTFLGPIIERFSLGFSLIGSISFATLLITSSLMAPFQLANNVRIGRG</sequence>
<evidence type="ECO:0000313" key="8">
    <source>
        <dbReference type="Proteomes" id="UP000812966"/>
    </source>
</evidence>
<dbReference type="Pfam" id="PF12906">
    <property type="entry name" value="RINGv"/>
    <property type="match status" value="1"/>
</dbReference>
<dbReference type="InterPro" id="IPR011016">
    <property type="entry name" value="Znf_RING-CH"/>
</dbReference>
<dbReference type="InterPro" id="IPR013083">
    <property type="entry name" value="Znf_RING/FYVE/PHD"/>
</dbReference>
<dbReference type="GO" id="GO:0008270">
    <property type="term" value="F:zinc ion binding"/>
    <property type="evidence" value="ECO:0007669"/>
    <property type="project" value="UniProtKB-KW"/>
</dbReference>
<keyword evidence="5" id="KW-0472">Membrane</keyword>
<keyword evidence="5" id="KW-1133">Transmembrane helix</keyword>
<name>A0A8K0NNS3_9TREE</name>
<keyword evidence="3" id="KW-0862">Zinc</keyword>
<dbReference type="Gene3D" id="3.30.40.10">
    <property type="entry name" value="Zinc/RING finger domain, C3HC4 (zinc finger)"/>
    <property type="match status" value="1"/>
</dbReference>